<comment type="caution">
    <text evidence="1">The sequence shown here is derived from an EMBL/GenBank/DDBJ whole genome shotgun (WGS) entry which is preliminary data.</text>
</comment>
<dbReference type="EMBL" id="JAQQWK010000003">
    <property type="protein sequence ID" value="KAK8044741.1"/>
    <property type="molecule type" value="Genomic_DNA"/>
</dbReference>
<protein>
    <submittedName>
        <fullName evidence="1">Uncharacterized protein</fullName>
    </submittedName>
</protein>
<evidence type="ECO:0000313" key="2">
    <source>
        <dbReference type="Proteomes" id="UP001444661"/>
    </source>
</evidence>
<dbReference type="Proteomes" id="UP001444661">
    <property type="component" value="Unassembled WGS sequence"/>
</dbReference>
<sequence length="322" mass="36747">MPPSVEVFRDWVANWEEETIQTTNWYDISEDYDLEIDNEGRRAVRAIGKLVLSSLRTPRETAYELVFICSRGLIRPGMEPRGIWKALCVAIEVFCCHKGSRLKLTGLLAEMAKYDLFSPTYAAVQPREGNSPGILPGWSSAFDEHFCSRLTSLPSHHVPVIASLTHTRDAAQGTRRLLYSAAAFQATRLRMTWNHGPNQELGSALDCAMTHTYWTLGTPINTASDLYLEETLPAALEWIRIAGTYLFKACAANIKGDEYPFREPYRFQPGMWDYWKSNLAYVQTRPGLDERLKEKAELALELMIKYVGKQKYSPNLRAWLRQ</sequence>
<proteinExistence type="predicted"/>
<accession>A0ABR1TDN7</accession>
<reference evidence="1 2" key="1">
    <citation type="submission" date="2023-01" db="EMBL/GenBank/DDBJ databases">
        <title>Analysis of 21 Apiospora genomes using comparative genomics revels a genus with tremendous synthesis potential of carbohydrate active enzymes and secondary metabolites.</title>
        <authorList>
            <person name="Sorensen T."/>
        </authorList>
    </citation>
    <scope>NUCLEOTIDE SEQUENCE [LARGE SCALE GENOMIC DNA]</scope>
    <source>
        <strain evidence="1 2">CBS 33761</strain>
    </source>
</reference>
<keyword evidence="2" id="KW-1185">Reference proteome</keyword>
<gene>
    <name evidence="1" type="ORF">PG993_004765</name>
</gene>
<evidence type="ECO:0000313" key="1">
    <source>
        <dbReference type="EMBL" id="KAK8044741.1"/>
    </source>
</evidence>
<name>A0ABR1TDN7_9PEZI</name>
<organism evidence="1 2">
    <name type="scientific">Apiospora rasikravindrae</name>
    <dbReference type="NCBI Taxonomy" id="990691"/>
    <lineage>
        <taxon>Eukaryota</taxon>
        <taxon>Fungi</taxon>
        <taxon>Dikarya</taxon>
        <taxon>Ascomycota</taxon>
        <taxon>Pezizomycotina</taxon>
        <taxon>Sordariomycetes</taxon>
        <taxon>Xylariomycetidae</taxon>
        <taxon>Amphisphaeriales</taxon>
        <taxon>Apiosporaceae</taxon>
        <taxon>Apiospora</taxon>
    </lineage>
</organism>